<feature type="compositionally biased region" description="Basic residues" evidence="11">
    <location>
        <begin position="22"/>
        <end position="36"/>
    </location>
</feature>
<evidence type="ECO:0000256" key="4">
    <source>
        <dbReference type="ARBA" id="ARBA00022692"/>
    </source>
</evidence>
<keyword evidence="10" id="KW-0560">Oxidoreductase</keyword>
<evidence type="ECO:0000256" key="7">
    <source>
        <dbReference type="ARBA" id="ARBA00023098"/>
    </source>
</evidence>
<comment type="subcellular location">
    <subcellularLocation>
        <location evidence="1">Membrane</location>
        <topology evidence="1">Multi-pass membrane protein</topology>
    </subcellularLocation>
</comment>
<dbReference type="EMBL" id="JAZDUA010000125">
    <property type="protein sequence ID" value="KAK7867179.1"/>
    <property type="molecule type" value="Genomic_DNA"/>
</dbReference>
<keyword evidence="8 10" id="KW-0472">Membrane</keyword>
<dbReference type="GO" id="GO:0005777">
    <property type="term" value="C:peroxisome"/>
    <property type="evidence" value="ECO:0007669"/>
    <property type="project" value="TreeGrafter"/>
</dbReference>
<protein>
    <recommendedName>
        <fullName evidence="10">Fatty acyl-CoA reductase</fullName>
        <ecNumber evidence="10">1.2.1.84</ecNumber>
    </recommendedName>
</protein>
<organism evidence="14 15">
    <name type="scientific">Gryllus longicercus</name>
    <dbReference type="NCBI Taxonomy" id="2509291"/>
    <lineage>
        <taxon>Eukaryota</taxon>
        <taxon>Metazoa</taxon>
        <taxon>Ecdysozoa</taxon>
        <taxon>Arthropoda</taxon>
        <taxon>Hexapoda</taxon>
        <taxon>Insecta</taxon>
        <taxon>Pterygota</taxon>
        <taxon>Neoptera</taxon>
        <taxon>Polyneoptera</taxon>
        <taxon>Orthoptera</taxon>
        <taxon>Ensifera</taxon>
        <taxon>Gryllidea</taxon>
        <taxon>Grylloidea</taxon>
        <taxon>Gryllidae</taxon>
        <taxon>Gryllinae</taxon>
        <taxon>Gryllus</taxon>
    </lineage>
</organism>
<feature type="compositionally biased region" description="Pro residues" evidence="11">
    <location>
        <begin position="93"/>
        <end position="102"/>
    </location>
</feature>
<evidence type="ECO:0000256" key="5">
    <source>
        <dbReference type="ARBA" id="ARBA00022857"/>
    </source>
</evidence>
<dbReference type="InterPro" id="IPR033640">
    <property type="entry name" value="FAR_C"/>
</dbReference>
<dbReference type="CDD" id="cd09071">
    <property type="entry name" value="FAR_C"/>
    <property type="match status" value="1"/>
</dbReference>
<sequence length="619" mass="70144">MEMAALTGVLSQCARGAASARRTPRDRKGRERRHGARSGGGRVGSEAVARAACRDPLRPRPRTPPGHDARLLTRDAPRPRDEMPACGEMVAPAAPPAPPAPPGDAQRRSPICQFYSGATVLLTGGTGFMGKVLLQKLLRSCPDLEFIHLIIRTKKGKDPESRLDEVFQDALFDRMKEEVPKWRHKVRAVPGDCAEPGLGLSAADREMLVRDVTVLFHGAATVRFDEKLKKAVSINVVGTKQIFELARQMPKLKAMAHISTAYSHCPLHEIKEQFYDTPISHEKVMEMTDTLDDDTLDQITTKLLDKYPNTYVFTKALAEEVIKKECRDLPLVVFRPAIVVSTLADPVPGWIDNFYGPTGVGFGAGVGLLKTLHCDGQAVANIVPVDMAVNALIAATWDVACNPNVHDKLKNNNNNKDEKDASCVPIYNYVSCCDMPLTWNEFKEMNEKYGIPVPTVHCIWYYSFRLCNNRYIYLLQALFLHWLPALLMDSILFVSRNKPKMIKAYQKIHRFSNVITYFSTQHWDFTNQNVVDLWDRLSQEDKKMFDFDMKKLDWDKFFTNYILGCRVYVLKDDISTLPQARIRWRRFYWAHQIVKLACTILLLSLTWQVISFGKDLLLT</sequence>
<evidence type="ECO:0000256" key="11">
    <source>
        <dbReference type="SAM" id="MobiDB-lite"/>
    </source>
</evidence>
<evidence type="ECO:0000256" key="1">
    <source>
        <dbReference type="ARBA" id="ARBA00004141"/>
    </source>
</evidence>
<evidence type="ECO:0000256" key="3">
    <source>
        <dbReference type="ARBA" id="ARBA00022516"/>
    </source>
</evidence>
<dbReference type="CDD" id="cd05236">
    <property type="entry name" value="FAR-N_SDR_e"/>
    <property type="match status" value="1"/>
</dbReference>
<accession>A0AAN9Z910</accession>
<keyword evidence="5 10" id="KW-0521">NADP</keyword>
<evidence type="ECO:0000256" key="10">
    <source>
        <dbReference type="RuleBase" id="RU363097"/>
    </source>
</evidence>
<feature type="transmembrane region" description="Helical" evidence="10">
    <location>
        <begin position="587"/>
        <end position="610"/>
    </location>
</feature>
<evidence type="ECO:0000256" key="6">
    <source>
        <dbReference type="ARBA" id="ARBA00022989"/>
    </source>
</evidence>
<dbReference type="InterPro" id="IPR036291">
    <property type="entry name" value="NAD(P)-bd_dom_sf"/>
</dbReference>
<keyword evidence="3 10" id="KW-0444">Lipid biosynthesis</keyword>
<dbReference type="FunFam" id="3.40.50.720:FF:000143">
    <property type="entry name" value="Fatty acyl-CoA reductase"/>
    <property type="match status" value="1"/>
</dbReference>
<evidence type="ECO:0000256" key="9">
    <source>
        <dbReference type="ARBA" id="ARBA00052530"/>
    </source>
</evidence>
<dbReference type="GO" id="GO:0016020">
    <property type="term" value="C:membrane"/>
    <property type="evidence" value="ECO:0007669"/>
    <property type="project" value="UniProtKB-SubCell"/>
</dbReference>
<evidence type="ECO:0000256" key="8">
    <source>
        <dbReference type="ARBA" id="ARBA00023136"/>
    </source>
</evidence>
<dbReference type="InterPro" id="IPR026055">
    <property type="entry name" value="FAR"/>
</dbReference>
<dbReference type="PANTHER" id="PTHR11011">
    <property type="entry name" value="MALE STERILITY PROTEIN 2-RELATED"/>
    <property type="match status" value="1"/>
</dbReference>
<evidence type="ECO:0000259" key="13">
    <source>
        <dbReference type="Pfam" id="PF07993"/>
    </source>
</evidence>
<proteinExistence type="inferred from homology"/>
<dbReference type="GO" id="GO:0035336">
    <property type="term" value="P:long-chain fatty-acyl-CoA metabolic process"/>
    <property type="evidence" value="ECO:0007669"/>
    <property type="project" value="TreeGrafter"/>
</dbReference>
<feature type="region of interest" description="Disordered" evidence="11">
    <location>
        <begin position="1"/>
        <end position="108"/>
    </location>
</feature>
<gene>
    <name evidence="14" type="ORF">R5R35_008376</name>
</gene>
<dbReference type="InterPro" id="IPR013120">
    <property type="entry name" value="FAR_NAD-bd"/>
</dbReference>
<keyword evidence="15" id="KW-1185">Reference proteome</keyword>
<feature type="compositionally biased region" description="Basic and acidic residues" evidence="11">
    <location>
        <begin position="65"/>
        <end position="83"/>
    </location>
</feature>
<feature type="transmembrane region" description="Helical" evidence="10">
    <location>
        <begin position="471"/>
        <end position="494"/>
    </location>
</feature>
<evidence type="ECO:0000313" key="14">
    <source>
        <dbReference type="EMBL" id="KAK7867179.1"/>
    </source>
</evidence>
<comment type="function">
    <text evidence="10">Catalyzes the reduction of fatty acyl-CoA to fatty alcohols.</text>
</comment>
<feature type="domain" description="Fatty acyl-CoA reductase C-terminal" evidence="12">
    <location>
        <begin position="480"/>
        <end position="572"/>
    </location>
</feature>
<name>A0AAN9Z910_9ORTH</name>
<comment type="catalytic activity">
    <reaction evidence="9 10">
        <text>a long-chain fatty acyl-CoA + 2 NADPH + 2 H(+) = a long-chain primary fatty alcohol + 2 NADP(+) + CoA</text>
        <dbReference type="Rhea" id="RHEA:52716"/>
        <dbReference type="ChEBI" id="CHEBI:15378"/>
        <dbReference type="ChEBI" id="CHEBI:57287"/>
        <dbReference type="ChEBI" id="CHEBI:57783"/>
        <dbReference type="ChEBI" id="CHEBI:58349"/>
        <dbReference type="ChEBI" id="CHEBI:77396"/>
        <dbReference type="ChEBI" id="CHEBI:83139"/>
        <dbReference type="EC" id="1.2.1.84"/>
    </reaction>
</comment>
<keyword evidence="4 10" id="KW-0812">Transmembrane</keyword>
<dbReference type="PANTHER" id="PTHR11011:SF60">
    <property type="entry name" value="FATTY ACYL-COA REDUCTASE-RELATED"/>
    <property type="match status" value="1"/>
</dbReference>
<evidence type="ECO:0000259" key="12">
    <source>
        <dbReference type="Pfam" id="PF03015"/>
    </source>
</evidence>
<keyword evidence="7 10" id="KW-0443">Lipid metabolism</keyword>
<dbReference type="EC" id="1.2.1.84" evidence="10"/>
<feature type="domain" description="Thioester reductase (TE)" evidence="13">
    <location>
        <begin position="122"/>
        <end position="391"/>
    </location>
</feature>
<evidence type="ECO:0000256" key="2">
    <source>
        <dbReference type="ARBA" id="ARBA00005928"/>
    </source>
</evidence>
<dbReference type="Gene3D" id="3.40.50.720">
    <property type="entry name" value="NAD(P)-binding Rossmann-like Domain"/>
    <property type="match status" value="1"/>
</dbReference>
<dbReference type="Pfam" id="PF07993">
    <property type="entry name" value="NAD_binding_4"/>
    <property type="match status" value="1"/>
</dbReference>
<reference evidence="14 15" key="1">
    <citation type="submission" date="2024-03" db="EMBL/GenBank/DDBJ databases">
        <title>The genome assembly and annotation of the cricket Gryllus longicercus Weissman &amp; Gray.</title>
        <authorList>
            <person name="Szrajer S."/>
            <person name="Gray D."/>
            <person name="Ylla G."/>
        </authorList>
    </citation>
    <scope>NUCLEOTIDE SEQUENCE [LARGE SCALE GENOMIC DNA]</scope>
    <source>
        <strain evidence="14">DAG 2021-001</strain>
        <tissue evidence="14">Whole body minus gut</tissue>
    </source>
</reference>
<comment type="similarity">
    <text evidence="2 10">Belongs to the fatty acyl-CoA reductase family.</text>
</comment>
<keyword evidence="6 10" id="KW-1133">Transmembrane helix</keyword>
<dbReference type="AlphaFoldDB" id="A0AAN9Z910"/>
<dbReference type="Pfam" id="PF03015">
    <property type="entry name" value="Sterile"/>
    <property type="match status" value="1"/>
</dbReference>
<dbReference type="GO" id="GO:0080019">
    <property type="term" value="F:alcohol-forming very long-chain fatty acyl-CoA reductase activity"/>
    <property type="evidence" value="ECO:0007669"/>
    <property type="project" value="InterPro"/>
</dbReference>
<dbReference type="SUPFAM" id="SSF51735">
    <property type="entry name" value="NAD(P)-binding Rossmann-fold domains"/>
    <property type="match status" value="1"/>
</dbReference>
<dbReference type="GO" id="GO:0102965">
    <property type="term" value="F:alcohol-forming long-chain fatty acyl-CoA reductase activity"/>
    <property type="evidence" value="ECO:0007669"/>
    <property type="project" value="UniProtKB-EC"/>
</dbReference>
<dbReference type="Proteomes" id="UP001378592">
    <property type="component" value="Unassembled WGS sequence"/>
</dbReference>
<evidence type="ECO:0000313" key="15">
    <source>
        <dbReference type="Proteomes" id="UP001378592"/>
    </source>
</evidence>
<comment type="caution">
    <text evidence="14">The sequence shown here is derived from an EMBL/GenBank/DDBJ whole genome shotgun (WGS) entry which is preliminary data.</text>
</comment>